<dbReference type="RefSeq" id="WP_137088872.1">
    <property type="nucleotide sequence ID" value="NZ_CP028923.1"/>
</dbReference>
<dbReference type="Proteomes" id="UP000298616">
    <property type="component" value="Chromosome"/>
</dbReference>
<dbReference type="InterPro" id="IPR002921">
    <property type="entry name" value="Fungal_lipase-type"/>
</dbReference>
<name>A0A4D7JWZ3_9BACT</name>
<dbReference type="SUPFAM" id="SSF53474">
    <property type="entry name" value="alpha/beta-Hydrolases"/>
    <property type="match status" value="1"/>
</dbReference>
<evidence type="ECO:0000259" key="2">
    <source>
        <dbReference type="Pfam" id="PF01764"/>
    </source>
</evidence>
<dbReference type="InterPro" id="IPR005184">
    <property type="entry name" value="DUF306_Meta_HslJ"/>
</dbReference>
<evidence type="ECO:0000313" key="5">
    <source>
        <dbReference type="Proteomes" id="UP000298616"/>
    </source>
</evidence>
<feature type="signal peptide" evidence="1">
    <location>
        <begin position="1"/>
        <end position="20"/>
    </location>
</feature>
<evidence type="ECO:0000313" key="4">
    <source>
        <dbReference type="EMBL" id="QCK13274.1"/>
    </source>
</evidence>
<dbReference type="AlphaFoldDB" id="A0A4D7JWZ3"/>
<organism evidence="4 5">
    <name type="scientific">Mangrovivirga cuniculi</name>
    <dbReference type="NCBI Taxonomy" id="2715131"/>
    <lineage>
        <taxon>Bacteria</taxon>
        <taxon>Pseudomonadati</taxon>
        <taxon>Bacteroidota</taxon>
        <taxon>Cytophagia</taxon>
        <taxon>Cytophagales</taxon>
        <taxon>Mangrovivirgaceae</taxon>
        <taxon>Mangrovivirga</taxon>
    </lineage>
</organism>
<dbReference type="Pfam" id="PF03724">
    <property type="entry name" value="META"/>
    <property type="match status" value="1"/>
</dbReference>
<dbReference type="Pfam" id="PF01764">
    <property type="entry name" value="Lipase_3"/>
    <property type="match status" value="1"/>
</dbReference>
<keyword evidence="1" id="KW-0732">Signal</keyword>
<dbReference type="InterPro" id="IPR029058">
    <property type="entry name" value="AB_hydrolase_fold"/>
</dbReference>
<sequence>MFKLKSSLVLALLSVSFLYSQPITPGFEKSEYIDLLYISIQSTKRADYKKKYPQPDNYKMIYQSGELGLDNSWDLWLNEQGRAVISIRGTTEKMESWLENFYAAMVPAQGMVTLTGVEDKFNYKLSDDKDAAVHVGWLVGLGYLSQEIIPKIDSLYDAGIKDFLIMGHSQGGAIAYLLTSHLHYLKESGDLNKEINFKTYCSASPKPGNLYYAYDFEHITQGGYAFLIINPYDWVPEVPISIQTLKDFNPTNPFVNAEAMIKDQTIPKRWFLKHAYNKLNKPTLKAQRNYEKYLGKMTYKMVEKNLPGLEVPEYLSTNNYMRAGVPIIMEPHKAYLDSFPEKSEDVFEHHFHQAYLTLAKELPEELYKNNPGLPEGRWIVESKIFTTSNDSIPELPVPYLTIEGDNRAVKGNTGCNSFIGEYLIDGDRIMFIMNGPMTLKACPGDQEDKFLNNLKITDGYYFDNDKIFLTSNGNDILVLERE</sequence>
<reference evidence="4 5" key="1">
    <citation type="submission" date="2018-04" db="EMBL/GenBank/DDBJ databases">
        <title>Complete genome uncultured novel isolate.</title>
        <authorList>
            <person name="Merlino G."/>
        </authorList>
    </citation>
    <scope>NUCLEOTIDE SEQUENCE [LARGE SCALE GENOMIC DNA]</scope>
    <source>
        <strain evidence="5">R1DC9</strain>
    </source>
</reference>
<dbReference type="InterPro" id="IPR038670">
    <property type="entry name" value="HslJ-like_sf"/>
</dbReference>
<keyword evidence="5" id="KW-1185">Reference proteome</keyword>
<gene>
    <name evidence="4" type="ORF">DCC35_00160</name>
</gene>
<dbReference type="EMBL" id="CP028923">
    <property type="protein sequence ID" value="QCK13274.1"/>
    <property type="molecule type" value="Genomic_DNA"/>
</dbReference>
<evidence type="ECO:0000256" key="1">
    <source>
        <dbReference type="SAM" id="SignalP"/>
    </source>
</evidence>
<dbReference type="GO" id="GO:0006629">
    <property type="term" value="P:lipid metabolic process"/>
    <property type="evidence" value="ECO:0007669"/>
    <property type="project" value="InterPro"/>
</dbReference>
<dbReference type="OrthoDB" id="927373at2"/>
<evidence type="ECO:0000259" key="3">
    <source>
        <dbReference type="Pfam" id="PF03724"/>
    </source>
</evidence>
<dbReference type="KEGG" id="fpf:DCC35_00160"/>
<dbReference type="Gene3D" id="3.40.50.1820">
    <property type="entry name" value="alpha/beta hydrolase"/>
    <property type="match status" value="1"/>
</dbReference>
<feature type="domain" description="Fungal lipase-type" evidence="2">
    <location>
        <begin position="84"/>
        <end position="240"/>
    </location>
</feature>
<proteinExistence type="predicted"/>
<accession>A0A4D7JWZ3</accession>
<protein>
    <submittedName>
        <fullName evidence="4">Lipase</fullName>
    </submittedName>
</protein>
<dbReference type="CDD" id="cd00519">
    <property type="entry name" value="Lipase_3"/>
    <property type="match status" value="1"/>
</dbReference>
<feature type="domain" description="DUF306" evidence="3">
    <location>
        <begin position="393"/>
        <end position="478"/>
    </location>
</feature>
<dbReference type="Gene3D" id="2.40.128.270">
    <property type="match status" value="1"/>
</dbReference>
<feature type="chain" id="PRO_5020246733" evidence="1">
    <location>
        <begin position="21"/>
        <end position="482"/>
    </location>
</feature>